<sequence length="305" mass="32289">MKQFKVVQLHSTGTVLASSVSLQQPGCAVPAARRDWLCPTPPRSPPRSSSFLELGEDEKCSLQAHMARSRECSVMCAITALVRSPCAGAGWRGRAGTASAASPAGPPRGSGTRRVRTGWARAESGDPRRSPGPGGVRAAGGAPAGPLLQLPAGPGSLAEVTAPLCPARSCCGAVSLGPSRRDFSLQSPPFYPPPLPPVNFCRNSSCEAVELKLLPTPCAATSTWRALCQQQEQVKCTSSRNKNSAPQKQVPGNEVLLRGPAARGGVMQKNGCYKVTFGTERVYSASARESDMSLWSKWNILWYFV</sequence>
<organism evidence="2 3">
    <name type="scientific">Pipra filicauda</name>
    <name type="common">Wire-tailed manakin</name>
    <dbReference type="NCBI Taxonomy" id="649802"/>
    <lineage>
        <taxon>Eukaryota</taxon>
        <taxon>Metazoa</taxon>
        <taxon>Chordata</taxon>
        <taxon>Craniata</taxon>
        <taxon>Vertebrata</taxon>
        <taxon>Euteleostomi</taxon>
        <taxon>Archelosauria</taxon>
        <taxon>Archosauria</taxon>
        <taxon>Dinosauria</taxon>
        <taxon>Saurischia</taxon>
        <taxon>Theropoda</taxon>
        <taxon>Coelurosauria</taxon>
        <taxon>Aves</taxon>
        <taxon>Neognathae</taxon>
        <taxon>Neoaves</taxon>
        <taxon>Telluraves</taxon>
        <taxon>Australaves</taxon>
        <taxon>Passeriformes</taxon>
        <taxon>Pipridae</taxon>
        <taxon>Pipra</taxon>
    </lineage>
</organism>
<keyword evidence="2" id="KW-1185">Reference proteome</keyword>
<feature type="region of interest" description="Disordered" evidence="1">
    <location>
        <begin position="92"/>
        <end position="144"/>
    </location>
</feature>
<dbReference type="InParanoid" id="A0A7R5L5V9"/>
<protein>
    <submittedName>
        <fullName evidence="3">Uncharacterized protein LOC120325010</fullName>
    </submittedName>
</protein>
<dbReference type="Proteomes" id="UP000504627">
    <property type="component" value="Unplaced"/>
</dbReference>
<evidence type="ECO:0000313" key="3">
    <source>
        <dbReference type="RefSeq" id="XP_039246017.1"/>
    </source>
</evidence>
<accession>A0A7R5L5V9</accession>
<evidence type="ECO:0000256" key="1">
    <source>
        <dbReference type="SAM" id="MobiDB-lite"/>
    </source>
</evidence>
<feature type="compositionally biased region" description="Low complexity" evidence="1">
    <location>
        <begin position="92"/>
        <end position="110"/>
    </location>
</feature>
<evidence type="ECO:0000313" key="2">
    <source>
        <dbReference type="Proteomes" id="UP000504627"/>
    </source>
</evidence>
<dbReference type="RefSeq" id="XP_039246017.1">
    <property type="nucleotide sequence ID" value="XM_039390083.1"/>
</dbReference>
<reference evidence="3" key="1">
    <citation type="submission" date="2025-08" db="UniProtKB">
        <authorList>
            <consortium name="RefSeq"/>
        </authorList>
    </citation>
    <scope>IDENTIFICATION</scope>
    <source>
        <tissue evidence="3">Muscle</tissue>
    </source>
</reference>
<proteinExistence type="predicted"/>
<name>A0A7R5L5V9_9PASS</name>
<dbReference type="AlphaFoldDB" id="A0A7R5L5V9"/>
<gene>
    <name evidence="3" type="primary">LOC120325010</name>
</gene>
<dbReference type="GeneID" id="120325010"/>